<organism evidence="6 7">
    <name type="scientific">Herminiimonas glaciei</name>
    <dbReference type="NCBI Taxonomy" id="523788"/>
    <lineage>
        <taxon>Bacteria</taxon>
        <taxon>Pseudomonadati</taxon>
        <taxon>Pseudomonadota</taxon>
        <taxon>Betaproteobacteria</taxon>
        <taxon>Burkholderiales</taxon>
        <taxon>Oxalobacteraceae</taxon>
        <taxon>Herminiimonas</taxon>
    </lineage>
</organism>
<evidence type="ECO:0000313" key="7">
    <source>
        <dbReference type="Proteomes" id="UP001596542"/>
    </source>
</evidence>
<protein>
    <submittedName>
        <fullName evidence="6">Filamentous hemagglutinin family protein</fullName>
    </submittedName>
</protein>
<feature type="compositionally biased region" description="Polar residues" evidence="4">
    <location>
        <begin position="1"/>
        <end position="11"/>
    </location>
</feature>
<keyword evidence="7" id="KW-1185">Reference proteome</keyword>
<name>A0ABW2I750_9BURK</name>
<evidence type="ECO:0000256" key="3">
    <source>
        <dbReference type="ARBA" id="ARBA00022729"/>
    </source>
</evidence>
<keyword evidence="2" id="KW-0964">Secreted</keyword>
<comment type="subcellular location">
    <subcellularLocation>
        <location evidence="1">Secreted</location>
    </subcellularLocation>
</comment>
<feature type="region of interest" description="Disordered" evidence="4">
    <location>
        <begin position="3220"/>
        <end position="3243"/>
    </location>
</feature>
<dbReference type="Proteomes" id="UP001596542">
    <property type="component" value="Unassembled WGS sequence"/>
</dbReference>
<comment type="caution">
    <text evidence="6">The sequence shown here is derived from an EMBL/GenBank/DDBJ whole genome shotgun (WGS) entry which is preliminary data.</text>
</comment>
<evidence type="ECO:0000256" key="1">
    <source>
        <dbReference type="ARBA" id="ARBA00004613"/>
    </source>
</evidence>
<dbReference type="RefSeq" id="WP_382269978.1">
    <property type="nucleotide sequence ID" value="NZ_JBHTBU010000001.1"/>
</dbReference>
<dbReference type="InterPro" id="IPR011050">
    <property type="entry name" value="Pectin_lyase_fold/virulence"/>
</dbReference>
<dbReference type="PANTHER" id="PTHR12338">
    <property type="entry name" value="AUTOTRANSPORTER"/>
    <property type="match status" value="1"/>
</dbReference>
<proteinExistence type="predicted"/>
<evidence type="ECO:0000259" key="5">
    <source>
        <dbReference type="SMART" id="SM00912"/>
    </source>
</evidence>
<dbReference type="PANTHER" id="PTHR12338:SF8">
    <property type="entry name" value="HEME_HEMOPEXIN-BINDING PROTEIN"/>
    <property type="match status" value="1"/>
</dbReference>
<feature type="domain" description="Filamentous haemagglutinin FhaB/tRNA nuclease CdiA-like TPS" evidence="5">
    <location>
        <begin position="143"/>
        <end position="258"/>
    </location>
</feature>
<dbReference type="NCBIfam" id="TIGR01901">
    <property type="entry name" value="adhes_NPXG"/>
    <property type="match status" value="1"/>
</dbReference>
<feature type="region of interest" description="Disordered" evidence="4">
    <location>
        <begin position="2600"/>
        <end position="2619"/>
    </location>
</feature>
<dbReference type="InterPro" id="IPR012334">
    <property type="entry name" value="Pectin_lyas_fold"/>
</dbReference>
<dbReference type="EMBL" id="JBHTBU010000001">
    <property type="protein sequence ID" value="MFC7286801.1"/>
    <property type="molecule type" value="Genomic_DNA"/>
</dbReference>
<feature type="compositionally biased region" description="Low complexity" evidence="4">
    <location>
        <begin position="12"/>
        <end position="25"/>
    </location>
</feature>
<dbReference type="InterPro" id="IPR021026">
    <property type="entry name" value="Filamn_hemagglutn_DUF3739"/>
</dbReference>
<dbReference type="Pfam" id="PF05860">
    <property type="entry name" value="TPS"/>
    <property type="match status" value="1"/>
</dbReference>
<dbReference type="Pfam" id="PF12545">
    <property type="entry name" value="DUF3739"/>
    <property type="match status" value="1"/>
</dbReference>
<dbReference type="InterPro" id="IPR008638">
    <property type="entry name" value="FhaB/CdiA-like_TPS"/>
</dbReference>
<gene>
    <name evidence="6" type="ORF">ACFQPC_02015</name>
</gene>
<accession>A0ABW2I750</accession>
<sequence length="4267" mass="439550">MQRNTTATLNKQSSVPSSSSRAISAQARQTRLKPLAHAIALMLATGSMWGDAQAQQAFSAAWYAQKGVVQAAAVATGKLPNGMPAMPASSPGLQQQQANAQLQRSLANLNSAARAIALAQAQQSAARLAATANVPEGLGVGGLDAGSLVSSWINANGPTQTTSNGKTIVDIKQTADKAILNWETFNIGKNTILNFDQQADWSVLNRINNATAPSVIQGQIKAPGTVMIVNANGIIFSGSSQVNTRNLVAAAVGMSNDQFNKGIYSEKLGNNDIPTFGNAVNAATGVAGAANAFGVMVEQGALIETHQSTSATQGGGYVLMVGGQVSNAGTINTANGQTTLAAGDTFVIKKGVGTAGNQASTTRGNEVVAGRNVGSTNGSVSNTGIVTASTGDITLSGHQIDQRGVLVSSTSVDTRGTIHLQGNPTDTTASITLGKDSVTAIVLDASAKTALDSQKDGLTGPVTDISGNIVPVTDRRDLSRIDISGGTVDFEGDSLTLATGGQVMVNATTRALMRDGAQIDVSGAVGVQLGMDSNNLKINVQGNEQRDASVNRDGKGLNNSDIWVDKRDLILVKADYDAVKNPNGYKTDRWYTAGGLLEVAGYLATSGHSIGEWMAQGGIVNFTGNSVVTQAGSNINLSGGTLDVQTGLIKQTFLKGADGKLYNASTAPGDLLYTGIYKGYETDPSRWGDKAKKYYYNALIAPRERLENGYTVGRDAGTLVIGTSNAVLEGKISSDVYQGPQQTRAPQANLDGYYQSQNAAAQHAQLIVGNVSTFYDKTTGMLSRRIDAGGIKNVVFSDAYDQIADGLDLNTALPADRTNTLIFNAEQLNGFALGSIKIAATDKIDVNADLKVNSAGSITLYSNNVNVNANLTAHSGSIQLGNVLEQITTNGVVGGIVSPGNPNGQVTLAQGVKVDASGIWNNLQLDPNNTANLPYVNGGSVSIRSGQNATLNTGSSIDVSSGAALLTKGKTQDGKGGNITIEANAFGGSNGVLTLNGSLEGYGVAGGGTLTLQTNQILIGDASGAAPDTLVLDGGFFNKGFSNYNLIGNKSLTVADGTQVDVTMPVYRYAQNAIGSVTGSSIKNAMELWTPPVYQEDIAKGTLTQRKGASIKLQAGSTLSSAADMAIAQAVIGKGAVINVDPGQSITVASVGQLTVDGRLNAWGGKITLAGINPGQVAEAVEAAGHTRSIWVGEQAILDVAARAVTGVDARGNRYGQVRNGGSIVIGGEINHTIGNATAANLFVVVREGALLDASGTHAMLDIAGQGQINVASGGGSISLSSNLGLYIDGTLKATSGGAGAAGGSLSVALEAPVYLKTAASHVLNPRELVIEQHKSTSALLGVQDAAQAGSILTYGHGRLAVDQVDAGGFDNLSVLVSGTLTWAGDVTLKTNQSLRIYGSYALAEGAPTTSKVRLESSYLQLASNKAAFRDQYLTPRGSDAGARGNGALFSAEADLIDIRGTVQLNAERVELTSRGDLRFLTISDGWDGIVPMTNLNSPGDIVLKAAQLYPETGGGAAVKAGYRPIVGNALGYDPRYSLTIGRTTDYLPAMPYSAFGTLQLLAAHVEQGGIVRVPLGYIALGAAGYNNDQTLNVNLLAGSLTSVSGAGLVMPYGGTIDGQSWSYNGKEVTFTGVGGANSRGTLVTGVKLAGVEVDVKQGAVLDLSGGGDLTGAAFISGRGGSTDARYNPLVQIGVNGGFSLPGMGTNPIYAIVPGVQGYAPANAQGAVDPVMGRQVTIGPGVPGLPAGTYTLMPSTYALLPGAFRVELNGAAGTGGFSATQAMRNGSWAVSGALSIAGTDIRDQLASRLIVTPANVLRSYSQYNETAYTAFALADAARRGIPRPIIPLDAKTLQLDLLAGAGADAFRFEGEGRFNAAPGGYGGTVSVVMTNGSTDVKNIEIVAAGARATAGFNGITLHDDSLNNIGASRMVIGGMTSVLYGQSGNYVDFTNAAREVHLRSGAHLSAPEIFLTAVDPGNPALGDGLINVEQGASISTLGRGKVAYDSNDGFVYKTTGHMLAASNGLLNVTQGAGGSSTRGGIKIGSCTLVPCAGATTLYSEGTVLASTQGSFELDDAVRYGTRNLTLAVGAINIGSEQALADAQTNGIRSSGLALNQGVLDRLLRGDTSTGAPALETLVLNAANSVNFYGDVTLDTYDAVTGKSTLEQFVLTTPAIYGHGDASTVATIRTANLIWGGAETAAGNVIANGAGTGSGTLNLITERMEFGFAPFTQPGTIKSYDRLALGFGNVNINASERVTANHKGSLSVYQAQGAYESGKGFQYSGGNLNITTPLLTGAAGSVNNITAGGNINVTAPATAVAVDTKVANDALGAELSLHGNNVSVASKVVLPSGKLKLIADEDLILTDTAQIDLAGRKINFLDLDKYSWGGDVILESRNGDIVQAAGSTIDLSAVNNKAGSLTAVALADAAGMVSLQGRILGGSSGYYDAGGTMVPYQAGSIEVRAQTLGNSGTLDSQFAALNTRLTEGSVFGGRNFQLKQGDLTIGNELKAGVINVSIDNGSLTVVGTIDASGERVGNIRLAGKNGLMVGSNAVLDAHGTVLRVDSYGKIIDSPNRANVELNSGNGTLTLASGAQIDLRHGTNAPVGNGKGQNDGVTRGTLTLNAPRIGSTGAYDDADAAVHGDIAINASGSLAIRGAKSIAVNGMQRYDNAQLATVKDAGGNDVLDANGKPILDLAANGRPYQVINQDYLDALHDDSTKFIDKAVLNGNLLNNKLAGLNNASYADALHLRPGVEIVSNAVTNPGGDMIVQGDLDLSKYRYDSLNHKAQAGVYGSGEVGMLTIRAAGNLDIFGSINDGFAPPPETQDDKGWVLLPGRDFTGGDLVVPGVGVTLADGTAFPGGTTLNYDLPIKGFSITGRLPVAATLNQDLTLPAGTVLAAAVRDAGGNILFAAGTKLSQSLTLHAGDKMDAGSVLTGNTSFGAVIWPKGLALPGVLGERSILLLNGNKALAVGSLIPSGTDVKLLAGVDSIQLRPEVAGKSNKLWAVAQMLPEGSQSWSLRLVAGADTEAADSRVVSSRPANGDLRLADSHYGMFGKALPSKDVFLWTQAGADLLAELGLGPVIVGEQLTDESVELATNGAYTSFLQLCAENPDMCLKKESYKWTQEAADELGTPALVGQPVVFEFVRDEVGFGSIGEMCAALPYWCASTSKTEYENVAGSTRFSVIRTGTGDLELLSAGNIRMDSLFGVYTAGTSSTATYANDPYNQPRGRNSTDTVLGDPDGAREHLVDGGTGSIYRAWYPDQGGNLFIKAGGDLTGSQLTLAAAIPTRPNPRDGGYNTADTGNWLWRQGSGNVATGTQAQPTAWWINFGTYTGTVGIADQMVGFTGFGTLGGGNVDVQVAGNAGALAKLAGSEFDPIINVRSQGLVLAVGSTGRVAADGSMQLTGGGDLNVKVGGQLNPASESLSGTLNGALVNLRGHVELTSAQVGSLRLIYGVNATEHVPKESRAFDSFHATRGEALGGPALVPGDATISINTLGDQVVQEVIDPGRITIRNFSPFLNSAGVNGRGVSWFTLWTDRTSLDMFSAGGNLTPYTQGMPSGGSISDDAIIYPAITRVVAASGSLYYGKGSKTRFADLTFFDPILLAPSINGQLQFLAADSIYAGGFTVSQSGAAASALATPQNPAYAGWIAGTWPDAPVATNTSVMANPVTGGYLPLFVFDANSAATRLEGSSEPARFYAMNGDMVGVNSGRMMTFSDLNERSLPARRNGLTWYEGAQPVWMIAGRDIVNSGTSQAEPEASAYGRNYISSGNLFVHHNASDVSVVSAGRDILYSSFNVAGPGTLEITAGRNILMEDRASVTSIGAIVPGDIRAGANVVLQAGVGKGLDYLGFIQPYLDAANLAQSGIPLAAQGGKVAKVYEAELIKWLSDLYGFTGDAAAARAYYLALPEPQQRVFARDVYFAELREGGREYNDVNSSRYGSFLRSRNAIGALIPTLDADGKAIVYEGDIIMYRGVYSYRDPGNSITVNTPRSGFVHTNFGGNIQMLTPGGQQVFGIEGEAPPSTSGVITQGSGDIQLYARDSILLGQSRIMTTFGGDILAWSDRGDINAGRGSKTTLVYTPPKREYDQWGNVRLSSNVPSTGAGIATLAPIAEVPAGDMDLLAPLGTIDAGEAGIRVSGNVNIFALQVVNAANIKVAGEATGIPLIAAVNVGALTNASAAASSAAAAAQDVMARERNDARKNLPSIFTVRVLGFGNEDEPKDEGKGKAQGAGYNPQGVVQVLGAGELNEVEMQALTQNERRSLKK</sequence>
<dbReference type="SUPFAM" id="SSF51126">
    <property type="entry name" value="Pectin lyase-like"/>
    <property type="match status" value="1"/>
</dbReference>
<feature type="region of interest" description="Disordered" evidence="4">
    <location>
        <begin position="1"/>
        <end position="25"/>
    </location>
</feature>
<evidence type="ECO:0000256" key="4">
    <source>
        <dbReference type="SAM" id="MobiDB-lite"/>
    </source>
</evidence>
<evidence type="ECO:0000313" key="6">
    <source>
        <dbReference type="EMBL" id="MFC7286801.1"/>
    </source>
</evidence>
<keyword evidence="3" id="KW-0732">Signal</keyword>
<dbReference type="InterPro" id="IPR050909">
    <property type="entry name" value="Bact_Autotransporter_VF"/>
</dbReference>
<evidence type="ECO:0000256" key="2">
    <source>
        <dbReference type="ARBA" id="ARBA00022525"/>
    </source>
</evidence>
<dbReference type="Gene3D" id="2.160.20.10">
    <property type="entry name" value="Single-stranded right-handed beta-helix, Pectin lyase-like"/>
    <property type="match status" value="1"/>
</dbReference>
<dbReference type="SMART" id="SM00912">
    <property type="entry name" value="Haemagg_act"/>
    <property type="match status" value="1"/>
</dbReference>
<reference evidence="7" key="1">
    <citation type="journal article" date="2019" name="Int. J. Syst. Evol. Microbiol.">
        <title>The Global Catalogue of Microorganisms (GCM) 10K type strain sequencing project: providing services to taxonomists for standard genome sequencing and annotation.</title>
        <authorList>
            <consortium name="The Broad Institute Genomics Platform"/>
            <consortium name="The Broad Institute Genome Sequencing Center for Infectious Disease"/>
            <person name="Wu L."/>
            <person name="Ma J."/>
        </authorList>
    </citation>
    <scope>NUCLEOTIDE SEQUENCE [LARGE SCALE GENOMIC DNA]</scope>
    <source>
        <strain evidence="7">KACC 12508</strain>
    </source>
</reference>